<organism evidence="1 2">
    <name type="scientific">Nocardioides jiangsuensis</name>
    <dbReference type="NCBI Taxonomy" id="2866161"/>
    <lineage>
        <taxon>Bacteria</taxon>
        <taxon>Bacillati</taxon>
        <taxon>Actinomycetota</taxon>
        <taxon>Actinomycetes</taxon>
        <taxon>Propionibacteriales</taxon>
        <taxon>Nocardioidaceae</taxon>
        <taxon>Nocardioides</taxon>
    </lineage>
</organism>
<sequence length="90" mass="9869">MTWFFAVLIVLAMGAVAVVATGRGGSMSEVYDDRPDVRVQADGPLTPYDLRRVRFTTAFRGYRMSEVDALLDRLCAEMAPEPRADDGGTP</sequence>
<name>A0ABS7RMW4_9ACTN</name>
<proteinExistence type="predicted"/>
<evidence type="ECO:0000313" key="2">
    <source>
        <dbReference type="Proteomes" id="UP000754710"/>
    </source>
</evidence>
<reference evidence="1 2" key="1">
    <citation type="submission" date="2021-08" db="EMBL/GenBank/DDBJ databases">
        <title>Nocardioides bacterium WL0053 sp. nov., isolated from the sediment.</title>
        <authorList>
            <person name="Wang L."/>
            <person name="Zhang D."/>
            <person name="Zhang A."/>
        </authorList>
    </citation>
    <scope>NUCLEOTIDE SEQUENCE [LARGE SCALE GENOMIC DNA]</scope>
    <source>
        <strain evidence="1 2">WL0053</strain>
    </source>
</reference>
<evidence type="ECO:0000313" key="1">
    <source>
        <dbReference type="EMBL" id="MBY9075398.1"/>
    </source>
</evidence>
<dbReference type="NCBIfam" id="TIGR03544">
    <property type="entry name" value="DivI1A_domain"/>
    <property type="match status" value="1"/>
</dbReference>
<dbReference type="Proteomes" id="UP000754710">
    <property type="component" value="Unassembled WGS sequence"/>
</dbReference>
<dbReference type="Gene3D" id="6.10.250.660">
    <property type="match status" value="1"/>
</dbReference>
<comment type="caution">
    <text evidence="1">The sequence shown here is derived from an EMBL/GenBank/DDBJ whole genome shotgun (WGS) entry which is preliminary data.</text>
</comment>
<keyword evidence="2" id="KW-1185">Reference proteome</keyword>
<protein>
    <submittedName>
        <fullName evidence="1">DivIVA domain-containing protein</fullName>
    </submittedName>
</protein>
<accession>A0ABS7RMW4</accession>
<dbReference type="RefSeq" id="WP_221025153.1">
    <property type="nucleotide sequence ID" value="NZ_JAIEZQ010000002.1"/>
</dbReference>
<dbReference type="InterPro" id="IPR019933">
    <property type="entry name" value="DivIVA_domain"/>
</dbReference>
<gene>
    <name evidence="1" type="ORF">K1X13_11260</name>
</gene>
<dbReference type="EMBL" id="JAIEZQ010000002">
    <property type="protein sequence ID" value="MBY9075398.1"/>
    <property type="molecule type" value="Genomic_DNA"/>
</dbReference>